<dbReference type="EMBL" id="CP000931">
    <property type="protein sequence ID" value="ABZ76851.1"/>
    <property type="molecule type" value="Genomic_DNA"/>
</dbReference>
<gene>
    <name evidence="2" type="ordered locus">Shal_2292</name>
</gene>
<dbReference type="Proteomes" id="UP000001317">
    <property type="component" value="Chromosome"/>
</dbReference>
<dbReference type="RefSeq" id="WP_012277380.1">
    <property type="nucleotide sequence ID" value="NC_010334.1"/>
</dbReference>
<protein>
    <recommendedName>
        <fullName evidence="1">Polysaccharide pyruvyl transferase domain-containing protein</fullName>
    </recommendedName>
</protein>
<accession>B0TVG6</accession>
<name>B0TVG6_SHEHH</name>
<evidence type="ECO:0000313" key="2">
    <source>
        <dbReference type="EMBL" id="ABZ76851.1"/>
    </source>
</evidence>
<reference evidence="2" key="1">
    <citation type="submission" date="2008-01" db="EMBL/GenBank/DDBJ databases">
        <title>Complete sequence of Shewanella halifaxensis HAW-EB4.</title>
        <authorList>
            <consortium name="US DOE Joint Genome Institute"/>
            <person name="Copeland A."/>
            <person name="Lucas S."/>
            <person name="Lapidus A."/>
            <person name="Glavina del Rio T."/>
            <person name="Dalin E."/>
            <person name="Tice H."/>
            <person name="Bruce D."/>
            <person name="Goodwin L."/>
            <person name="Pitluck S."/>
            <person name="Sims D."/>
            <person name="Brettin T."/>
            <person name="Detter J.C."/>
            <person name="Han C."/>
            <person name="Kuske C.R."/>
            <person name="Schmutz J."/>
            <person name="Larimer F."/>
            <person name="Land M."/>
            <person name="Hauser L."/>
            <person name="Kyrpides N."/>
            <person name="Kim E."/>
            <person name="Zhao J.-S."/>
            <person name="Richardson P."/>
        </authorList>
    </citation>
    <scope>NUCLEOTIDE SEQUENCE [LARGE SCALE GENOMIC DNA]</scope>
    <source>
        <strain evidence="2">HAW-EB4</strain>
    </source>
</reference>
<dbReference type="Pfam" id="PF04230">
    <property type="entry name" value="PS_pyruv_trans"/>
    <property type="match status" value="1"/>
</dbReference>
<feature type="domain" description="Polysaccharide pyruvyl transferase" evidence="1">
    <location>
        <begin position="13"/>
        <end position="277"/>
    </location>
</feature>
<evidence type="ECO:0000313" key="3">
    <source>
        <dbReference type="Proteomes" id="UP000001317"/>
    </source>
</evidence>
<dbReference type="KEGG" id="shl:Shal_2292"/>
<organism evidence="2 3">
    <name type="scientific">Shewanella halifaxensis (strain HAW-EB4)</name>
    <dbReference type="NCBI Taxonomy" id="458817"/>
    <lineage>
        <taxon>Bacteria</taxon>
        <taxon>Pseudomonadati</taxon>
        <taxon>Pseudomonadota</taxon>
        <taxon>Gammaproteobacteria</taxon>
        <taxon>Alteromonadales</taxon>
        <taxon>Shewanellaceae</taxon>
        <taxon>Shewanella</taxon>
    </lineage>
</organism>
<keyword evidence="3" id="KW-1185">Reference proteome</keyword>
<proteinExistence type="predicted"/>
<dbReference type="HOGENOM" id="CLU_762673_0_0_6"/>
<evidence type="ECO:0000259" key="1">
    <source>
        <dbReference type="Pfam" id="PF04230"/>
    </source>
</evidence>
<sequence length="363" mass="41234">MKTILFSTSSLWNCGDDYIRDGVNELLQLKEDVRVLWWNRGFGITNSYANALKVNLPLMDYFIVAGTPKWIFNNEKIYQYCLDHSIPLSIIGVGTKDFVTSAQYELMRKIARSGLCEIVIARDKAAYQAFKELGFTNCHLMLDPCFFKPTRPGSTLPKLHIVGWREQYSLDGDPKLALKHPLLVVKRLLSGGALNFADKNKLKQTYDNLFIDYFNRLPSPKIVTVHDNREIAAAEALFGKDNVYYATDYEALFSLYSRAKSYFGSRIHGAIPAIIHGASAQLVYTTEKAEVVTQSMEIIGKSYPEISDFVSVHQFNQEFKTIPPLATSARIELETLHQAIETNRLETQKQLALLPTLRDYLNI</sequence>
<dbReference type="InterPro" id="IPR007345">
    <property type="entry name" value="Polysacch_pyruvyl_Trfase"/>
</dbReference>
<dbReference type="AlphaFoldDB" id="B0TVG6"/>
<dbReference type="STRING" id="458817.Shal_2292"/>